<protein>
    <submittedName>
        <fullName evidence="9">7tm Chemosensory receptor</fullName>
    </submittedName>
</protein>
<dbReference type="GO" id="GO:0008049">
    <property type="term" value="P:male courtship behavior"/>
    <property type="evidence" value="ECO:0007669"/>
    <property type="project" value="TreeGrafter"/>
</dbReference>
<evidence type="ECO:0000313" key="10">
    <source>
        <dbReference type="Proteomes" id="UP001458880"/>
    </source>
</evidence>
<reference evidence="9 10" key="1">
    <citation type="journal article" date="2024" name="BMC Genomics">
        <title>De novo assembly and annotation of Popillia japonica's genome with initial clues to its potential as an invasive pest.</title>
        <authorList>
            <person name="Cucini C."/>
            <person name="Boschi S."/>
            <person name="Funari R."/>
            <person name="Cardaioli E."/>
            <person name="Iannotti N."/>
            <person name="Marturano G."/>
            <person name="Paoli F."/>
            <person name="Bruttini M."/>
            <person name="Carapelli A."/>
            <person name="Frati F."/>
            <person name="Nardi F."/>
        </authorList>
    </citation>
    <scope>NUCLEOTIDE SEQUENCE [LARGE SCALE GENOMIC DNA]</scope>
    <source>
        <strain evidence="9">DMR45628</strain>
    </source>
</reference>
<dbReference type="AlphaFoldDB" id="A0AAW1K1G1"/>
<evidence type="ECO:0000256" key="4">
    <source>
        <dbReference type="ARBA" id="ARBA00022989"/>
    </source>
</evidence>
<dbReference type="GO" id="GO:0030424">
    <property type="term" value="C:axon"/>
    <property type="evidence" value="ECO:0007669"/>
    <property type="project" value="TreeGrafter"/>
</dbReference>
<evidence type="ECO:0000256" key="3">
    <source>
        <dbReference type="ARBA" id="ARBA00022692"/>
    </source>
</evidence>
<accession>A0AAW1K1G1</accession>
<evidence type="ECO:0000256" key="2">
    <source>
        <dbReference type="ARBA" id="ARBA00022475"/>
    </source>
</evidence>
<proteinExistence type="predicted"/>
<sequence length="79" mass="9166">MRLDGEFSLYQISRIRSHRPQKPSIDHVIVMFSDQLHFHDANFTVYGLFPINLTSIFGMFAGVFTYVIILIQFDTILAN</sequence>
<dbReference type="PANTHER" id="PTHR21143:SF133">
    <property type="entry name" value="GUSTATORY AND PHEROMONE RECEPTOR 32A-RELATED"/>
    <property type="match status" value="1"/>
</dbReference>
<keyword evidence="2" id="KW-1003">Cell membrane</keyword>
<dbReference type="GO" id="GO:0050909">
    <property type="term" value="P:sensory perception of taste"/>
    <property type="evidence" value="ECO:0007669"/>
    <property type="project" value="InterPro"/>
</dbReference>
<dbReference type="EMBL" id="JASPKY010000280">
    <property type="protein sequence ID" value="KAK9711430.1"/>
    <property type="molecule type" value="Genomic_DNA"/>
</dbReference>
<organism evidence="9 10">
    <name type="scientific">Popillia japonica</name>
    <name type="common">Japanese beetle</name>
    <dbReference type="NCBI Taxonomy" id="7064"/>
    <lineage>
        <taxon>Eukaryota</taxon>
        <taxon>Metazoa</taxon>
        <taxon>Ecdysozoa</taxon>
        <taxon>Arthropoda</taxon>
        <taxon>Hexapoda</taxon>
        <taxon>Insecta</taxon>
        <taxon>Pterygota</taxon>
        <taxon>Neoptera</taxon>
        <taxon>Endopterygota</taxon>
        <taxon>Coleoptera</taxon>
        <taxon>Polyphaga</taxon>
        <taxon>Scarabaeiformia</taxon>
        <taxon>Scarabaeidae</taxon>
        <taxon>Rutelinae</taxon>
        <taxon>Popillia</taxon>
    </lineage>
</organism>
<evidence type="ECO:0000256" key="6">
    <source>
        <dbReference type="ARBA" id="ARBA00023170"/>
    </source>
</evidence>
<evidence type="ECO:0000256" key="5">
    <source>
        <dbReference type="ARBA" id="ARBA00023136"/>
    </source>
</evidence>
<dbReference type="PANTHER" id="PTHR21143">
    <property type="entry name" value="INVERTEBRATE GUSTATORY RECEPTOR"/>
    <property type="match status" value="1"/>
</dbReference>
<keyword evidence="5 8" id="KW-0472">Membrane</keyword>
<dbReference type="GO" id="GO:0030425">
    <property type="term" value="C:dendrite"/>
    <property type="evidence" value="ECO:0007669"/>
    <property type="project" value="TreeGrafter"/>
</dbReference>
<dbReference type="InterPro" id="IPR013604">
    <property type="entry name" value="7TM_chemorcpt"/>
</dbReference>
<dbReference type="Proteomes" id="UP001458880">
    <property type="component" value="Unassembled WGS sequence"/>
</dbReference>
<dbReference type="GO" id="GO:0007165">
    <property type="term" value="P:signal transduction"/>
    <property type="evidence" value="ECO:0007669"/>
    <property type="project" value="UniProtKB-KW"/>
</dbReference>
<evidence type="ECO:0000256" key="1">
    <source>
        <dbReference type="ARBA" id="ARBA00004651"/>
    </source>
</evidence>
<dbReference type="GO" id="GO:0005886">
    <property type="term" value="C:plasma membrane"/>
    <property type="evidence" value="ECO:0007669"/>
    <property type="project" value="UniProtKB-SubCell"/>
</dbReference>
<dbReference type="GO" id="GO:0007635">
    <property type="term" value="P:chemosensory behavior"/>
    <property type="evidence" value="ECO:0007669"/>
    <property type="project" value="TreeGrafter"/>
</dbReference>
<keyword evidence="4 8" id="KW-1133">Transmembrane helix</keyword>
<evidence type="ECO:0000256" key="8">
    <source>
        <dbReference type="SAM" id="Phobius"/>
    </source>
</evidence>
<keyword evidence="3 8" id="KW-0812">Transmembrane</keyword>
<evidence type="ECO:0000256" key="7">
    <source>
        <dbReference type="ARBA" id="ARBA00023224"/>
    </source>
</evidence>
<feature type="transmembrane region" description="Helical" evidence="8">
    <location>
        <begin position="48"/>
        <end position="71"/>
    </location>
</feature>
<keyword evidence="6 9" id="KW-0675">Receptor</keyword>
<dbReference type="GO" id="GO:0043025">
    <property type="term" value="C:neuronal cell body"/>
    <property type="evidence" value="ECO:0007669"/>
    <property type="project" value="TreeGrafter"/>
</dbReference>
<comment type="caution">
    <text evidence="9">The sequence shown here is derived from an EMBL/GenBank/DDBJ whole genome shotgun (WGS) entry which is preliminary data.</text>
</comment>
<comment type="subcellular location">
    <subcellularLocation>
        <location evidence="1">Cell membrane</location>
        <topology evidence="1">Multi-pass membrane protein</topology>
    </subcellularLocation>
</comment>
<name>A0AAW1K1G1_POPJA</name>
<keyword evidence="10" id="KW-1185">Reference proteome</keyword>
<evidence type="ECO:0000313" key="9">
    <source>
        <dbReference type="EMBL" id="KAK9711430.1"/>
    </source>
</evidence>
<gene>
    <name evidence="9" type="ORF">QE152_g25458</name>
</gene>
<keyword evidence="7" id="KW-0807">Transducer</keyword>
<dbReference type="Pfam" id="PF08395">
    <property type="entry name" value="7tm_7"/>
    <property type="match status" value="1"/>
</dbReference>